<dbReference type="InterPro" id="IPR014951">
    <property type="entry name" value="DUF1822"/>
</dbReference>
<sequence length="382" mass="43259">MKDYIEDNQNELVAFPELSEIIQLEPEQIEQAWQITEQVKAEKNKLQIYFQALALVAFEEWLNKREPNLSINTKQNSLFNRESAQAINAVCNLQVGDFKVCLIPTVGFSDELIVIPETVVRVHEFLADFYVVIGVEDELEIAAIRGFNRYEDLVNMIAKIPVLSDTSYKVNLVQFHQQTDELLLELQCSSTTDITLPEASVDQTNHLKDLMQILTQKTVNAGLWMQNQLDEFAQELSWQLLPAPSPLRKYQVTPAEDLDNILTEIDGVEIPSVAARSYRNLELGEAKLRLYAITWYLPKAEGDWSLLLILGVIPGNKFPVEAKLRISNLTEVLDEPVLSADSDTDNVYIQIAGSKQEKFLVTVTSADGNEASVLFEFRPELL</sequence>
<proteinExistence type="predicted"/>
<accession>A0A1Z4LTK5</accession>
<gene>
    <name evidence="1" type="ORF">NIES267_40730</name>
</gene>
<evidence type="ECO:0000313" key="2">
    <source>
        <dbReference type="Proteomes" id="UP000218418"/>
    </source>
</evidence>
<dbReference type="EMBL" id="AP018227">
    <property type="protein sequence ID" value="BAY84577.1"/>
    <property type="molecule type" value="Genomic_DNA"/>
</dbReference>
<protein>
    <recommendedName>
        <fullName evidence="3">DUF1822 family protein</fullName>
    </recommendedName>
</protein>
<reference evidence="1 2" key="1">
    <citation type="submission" date="2017-06" db="EMBL/GenBank/DDBJ databases">
        <title>Genome sequencing of cyanobaciteial culture collection at National Institute for Environmental Studies (NIES).</title>
        <authorList>
            <person name="Hirose Y."/>
            <person name="Shimura Y."/>
            <person name="Fujisawa T."/>
            <person name="Nakamura Y."/>
            <person name="Kawachi M."/>
        </authorList>
    </citation>
    <scope>NUCLEOTIDE SEQUENCE [LARGE SCALE GENOMIC DNA]</scope>
    <source>
        <strain evidence="1 2">NIES-267</strain>
    </source>
</reference>
<dbReference type="Proteomes" id="UP000218418">
    <property type="component" value="Chromosome"/>
</dbReference>
<name>A0A1Z4LTK5_9CYAN</name>
<dbReference type="OrthoDB" id="467121at2"/>
<organism evidence="1 2">
    <name type="scientific">Calothrix parasitica NIES-267</name>
    <dbReference type="NCBI Taxonomy" id="1973488"/>
    <lineage>
        <taxon>Bacteria</taxon>
        <taxon>Bacillati</taxon>
        <taxon>Cyanobacteriota</taxon>
        <taxon>Cyanophyceae</taxon>
        <taxon>Nostocales</taxon>
        <taxon>Calotrichaceae</taxon>
        <taxon>Calothrix</taxon>
    </lineage>
</organism>
<dbReference type="Pfam" id="PF08852">
    <property type="entry name" value="DUF1822"/>
    <property type="match status" value="1"/>
</dbReference>
<keyword evidence="2" id="KW-1185">Reference proteome</keyword>
<evidence type="ECO:0008006" key="3">
    <source>
        <dbReference type="Google" id="ProtNLM"/>
    </source>
</evidence>
<evidence type="ECO:0000313" key="1">
    <source>
        <dbReference type="EMBL" id="BAY84577.1"/>
    </source>
</evidence>
<dbReference type="AlphaFoldDB" id="A0A1Z4LTK5"/>